<dbReference type="STRING" id="293826.Amet_2850"/>
<dbReference type="HOGENOM" id="CLU_124866_0_0_9"/>
<evidence type="ECO:0008006" key="5">
    <source>
        <dbReference type="Google" id="ProtNLM"/>
    </source>
</evidence>
<evidence type="ECO:0000313" key="3">
    <source>
        <dbReference type="EMBL" id="ABR49000.1"/>
    </source>
</evidence>
<name>A6TS32_ALKMQ</name>
<feature type="compositionally biased region" description="Basic and acidic residues" evidence="2">
    <location>
        <begin position="112"/>
        <end position="121"/>
    </location>
</feature>
<evidence type="ECO:0000313" key="4">
    <source>
        <dbReference type="Proteomes" id="UP000001572"/>
    </source>
</evidence>
<evidence type="ECO:0000256" key="2">
    <source>
        <dbReference type="SAM" id="MobiDB-lite"/>
    </source>
</evidence>
<organism evidence="3 4">
    <name type="scientific">Alkaliphilus metalliredigens (strain QYMF)</name>
    <dbReference type="NCBI Taxonomy" id="293826"/>
    <lineage>
        <taxon>Bacteria</taxon>
        <taxon>Bacillati</taxon>
        <taxon>Bacillota</taxon>
        <taxon>Clostridia</taxon>
        <taxon>Peptostreptococcales</taxon>
        <taxon>Natronincolaceae</taxon>
        <taxon>Alkaliphilus</taxon>
    </lineage>
</organism>
<dbReference type="Proteomes" id="UP000001572">
    <property type="component" value="Chromosome"/>
</dbReference>
<evidence type="ECO:0000256" key="1">
    <source>
        <dbReference type="SAM" id="Coils"/>
    </source>
</evidence>
<dbReference type="OrthoDB" id="1912910at2"/>
<feature type="region of interest" description="Disordered" evidence="2">
    <location>
        <begin position="112"/>
        <end position="134"/>
    </location>
</feature>
<keyword evidence="4" id="KW-1185">Reference proteome</keyword>
<protein>
    <recommendedName>
        <fullName evidence="5">DUF4355 domain-containing protein</fullName>
    </recommendedName>
</protein>
<feature type="coiled-coil region" evidence="1">
    <location>
        <begin position="20"/>
        <end position="51"/>
    </location>
</feature>
<gene>
    <name evidence="3" type="ordered locus">Amet_2850</name>
</gene>
<dbReference type="RefSeq" id="WP_012063968.1">
    <property type="nucleotide sequence ID" value="NC_009633.1"/>
</dbReference>
<dbReference type="AlphaFoldDB" id="A6TS32"/>
<reference evidence="4" key="1">
    <citation type="journal article" date="2016" name="Genome Announc.">
        <title>Complete genome sequence of Alkaliphilus metalliredigens strain QYMF, an alkaliphilic and metal-reducing bacterium isolated from borax-contaminated leachate ponds.</title>
        <authorList>
            <person name="Hwang C."/>
            <person name="Copeland A."/>
            <person name="Lucas S."/>
            <person name="Lapidus A."/>
            <person name="Barry K."/>
            <person name="Detter J.C."/>
            <person name="Glavina Del Rio T."/>
            <person name="Hammon N."/>
            <person name="Israni S."/>
            <person name="Dalin E."/>
            <person name="Tice H."/>
            <person name="Pitluck S."/>
            <person name="Chertkov O."/>
            <person name="Brettin T."/>
            <person name="Bruce D."/>
            <person name="Han C."/>
            <person name="Schmutz J."/>
            <person name="Larimer F."/>
            <person name="Land M.L."/>
            <person name="Hauser L."/>
            <person name="Kyrpides N."/>
            <person name="Mikhailova N."/>
            <person name="Ye Q."/>
            <person name="Zhou J."/>
            <person name="Richardson P."/>
            <person name="Fields M.W."/>
        </authorList>
    </citation>
    <scope>NUCLEOTIDE SEQUENCE [LARGE SCALE GENOMIC DNA]</scope>
    <source>
        <strain evidence="4">QYMF</strain>
    </source>
</reference>
<accession>A6TS32</accession>
<sequence length="134" mass="15748">MRTSYTKQIKDLEKYKPKDKTDAELALEQKMADLETKQKEIEAKERQYKVQDTLAQNELPKDLAKYLNVGDDEMETIASELGSILNNHLMNNSYKPKDRKKNDGMTKEQFRKLNYSERESLHSNSPELYKKLSE</sequence>
<dbReference type="EMBL" id="CP000724">
    <property type="protein sequence ID" value="ABR49000.1"/>
    <property type="molecule type" value="Genomic_DNA"/>
</dbReference>
<dbReference type="eggNOG" id="ENOG503397I">
    <property type="taxonomic scope" value="Bacteria"/>
</dbReference>
<dbReference type="KEGG" id="amt:Amet_2850"/>
<proteinExistence type="predicted"/>
<keyword evidence="1" id="KW-0175">Coiled coil</keyword>